<evidence type="ECO:0000313" key="1">
    <source>
        <dbReference type="EMBL" id="MBW89338.1"/>
    </source>
</evidence>
<name>A0A2P2J7A0_RHIMU</name>
<organism evidence="1">
    <name type="scientific">Rhizophora mucronata</name>
    <name type="common">Asiatic mangrove</name>
    <dbReference type="NCBI Taxonomy" id="61149"/>
    <lineage>
        <taxon>Eukaryota</taxon>
        <taxon>Viridiplantae</taxon>
        <taxon>Streptophyta</taxon>
        <taxon>Embryophyta</taxon>
        <taxon>Tracheophyta</taxon>
        <taxon>Spermatophyta</taxon>
        <taxon>Magnoliopsida</taxon>
        <taxon>eudicotyledons</taxon>
        <taxon>Gunneridae</taxon>
        <taxon>Pentapetalae</taxon>
        <taxon>rosids</taxon>
        <taxon>fabids</taxon>
        <taxon>Malpighiales</taxon>
        <taxon>Rhizophoraceae</taxon>
        <taxon>Rhizophora</taxon>
    </lineage>
</organism>
<accession>A0A2P2J7A0</accession>
<protein>
    <submittedName>
        <fullName evidence="1">Uncharacterized protein</fullName>
    </submittedName>
</protein>
<reference evidence="1" key="1">
    <citation type="submission" date="2018-02" db="EMBL/GenBank/DDBJ databases">
        <title>Rhizophora mucronata_Transcriptome.</title>
        <authorList>
            <person name="Meera S.P."/>
            <person name="Sreeshan A."/>
            <person name="Augustine A."/>
        </authorList>
    </citation>
    <scope>NUCLEOTIDE SEQUENCE</scope>
    <source>
        <tissue evidence="1">Leaf</tissue>
    </source>
</reference>
<proteinExistence type="predicted"/>
<dbReference type="AlphaFoldDB" id="A0A2P2J7A0"/>
<dbReference type="EMBL" id="GGEC01008855">
    <property type="protein sequence ID" value="MBW89338.1"/>
    <property type="molecule type" value="Transcribed_RNA"/>
</dbReference>
<sequence length="42" mass="4951">MVLIIKLHSEMSLSLQKTGPVLYTLEQQHKLGVYQQKEYLVY</sequence>